<accession>A0A5M8QSZ2</accession>
<evidence type="ECO:0000256" key="1">
    <source>
        <dbReference type="SAM" id="Phobius"/>
    </source>
</evidence>
<dbReference type="GO" id="GO:0016020">
    <property type="term" value="C:membrane"/>
    <property type="evidence" value="ECO:0007669"/>
    <property type="project" value="InterPro"/>
</dbReference>
<gene>
    <name evidence="3" type="ORF">FEM33_17050</name>
</gene>
<dbReference type="AlphaFoldDB" id="A0A5M8QSZ2"/>
<keyword evidence="1" id="KW-1133">Transmembrane helix</keyword>
<dbReference type="Gene3D" id="1.10.3730.20">
    <property type="match status" value="1"/>
</dbReference>
<feature type="transmembrane region" description="Helical" evidence="1">
    <location>
        <begin position="215"/>
        <end position="237"/>
    </location>
</feature>
<feature type="domain" description="EamA" evidence="2">
    <location>
        <begin position="154"/>
        <end position="287"/>
    </location>
</feature>
<dbReference type="Pfam" id="PF00892">
    <property type="entry name" value="EamA"/>
    <property type="match status" value="2"/>
</dbReference>
<dbReference type="InterPro" id="IPR000620">
    <property type="entry name" value="EamA_dom"/>
</dbReference>
<evidence type="ECO:0000313" key="3">
    <source>
        <dbReference type="EMBL" id="KAA6438398.1"/>
    </source>
</evidence>
<organism evidence="3 4">
    <name type="scientific">Dyadobacter flavalbus</name>
    <dbReference type="NCBI Taxonomy" id="2579942"/>
    <lineage>
        <taxon>Bacteria</taxon>
        <taxon>Pseudomonadati</taxon>
        <taxon>Bacteroidota</taxon>
        <taxon>Cytophagia</taxon>
        <taxon>Cytophagales</taxon>
        <taxon>Spirosomataceae</taxon>
        <taxon>Dyadobacter</taxon>
    </lineage>
</organism>
<comment type="caution">
    <text evidence="3">The sequence shown here is derived from an EMBL/GenBank/DDBJ whole genome shotgun (WGS) entry which is preliminary data.</text>
</comment>
<feature type="transmembrane region" description="Helical" evidence="1">
    <location>
        <begin position="271"/>
        <end position="289"/>
    </location>
</feature>
<feature type="transmembrane region" description="Helical" evidence="1">
    <location>
        <begin position="7"/>
        <end position="25"/>
    </location>
</feature>
<evidence type="ECO:0000313" key="4">
    <source>
        <dbReference type="Proteomes" id="UP000323994"/>
    </source>
</evidence>
<feature type="transmembrane region" description="Helical" evidence="1">
    <location>
        <begin position="125"/>
        <end position="142"/>
    </location>
</feature>
<reference evidence="3 4" key="1">
    <citation type="submission" date="2019-05" db="EMBL/GenBank/DDBJ databases">
        <authorList>
            <person name="Qu J.-H."/>
        </authorList>
    </citation>
    <scope>NUCLEOTIDE SEQUENCE [LARGE SCALE GENOMIC DNA]</scope>
    <source>
        <strain evidence="3 4">NS28</strain>
    </source>
</reference>
<feature type="transmembrane region" description="Helical" evidence="1">
    <location>
        <begin position="244"/>
        <end position="265"/>
    </location>
</feature>
<sequence>MSSSKNHWPIYVIIHVLFIGIWGAVTEIPEKNGFPPTLGYVVWALTMIPAALAALKLKNWKLDFNKGAVLWGSAVGLLGAVGQLVLFFTLRIAPAYLVFPILSLTPVVTILLAVVLLHEKTGKKGWIGIILALLSIFMLSYQPAGAARASGYTWLLFTAIPLLAWGAQGCIMRFANEIMSAESLYFYMMVSSILLIPFALYMTNFDQPINWGFKGPYLSAILQSLNAFGALCLVYAFRYGKAIIIAPITTALAPVLTVTLSLVLYQTIPHPVIIAGIVLTIAAALLMGFEEASNA</sequence>
<keyword evidence="4" id="KW-1185">Reference proteome</keyword>
<feature type="domain" description="EamA" evidence="2">
    <location>
        <begin position="9"/>
        <end position="140"/>
    </location>
</feature>
<feature type="transmembrane region" description="Helical" evidence="1">
    <location>
        <begin position="37"/>
        <end position="57"/>
    </location>
</feature>
<dbReference type="PANTHER" id="PTHR22911:SF137">
    <property type="entry name" value="SOLUTE CARRIER FAMILY 35 MEMBER G2-RELATED"/>
    <property type="match status" value="1"/>
</dbReference>
<feature type="transmembrane region" description="Helical" evidence="1">
    <location>
        <begin position="69"/>
        <end position="90"/>
    </location>
</feature>
<protein>
    <submittedName>
        <fullName evidence="3">DMT family transporter</fullName>
    </submittedName>
</protein>
<evidence type="ECO:0000259" key="2">
    <source>
        <dbReference type="Pfam" id="PF00892"/>
    </source>
</evidence>
<dbReference type="InterPro" id="IPR037185">
    <property type="entry name" value="EmrE-like"/>
</dbReference>
<dbReference type="SUPFAM" id="SSF103481">
    <property type="entry name" value="Multidrug resistance efflux transporter EmrE"/>
    <property type="match status" value="2"/>
</dbReference>
<feature type="transmembrane region" description="Helical" evidence="1">
    <location>
        <begin position="184"/>
        <end position="203"/>
    </location>
</feature>
<dbReference type="EMBL" id="VBSN01000049">
    <property type="protein sequence ID" value="KAA6438398.1"/>
    <property type="molecule type" value="Genomic_DNA"/>
</dbReference>
<dbReference type="PANTHER" id="PTHR22911">
    <property type="entry name" value="ACYL-MALONYL CONDENSING ENZYME-RELATED"/>
    <property type="match status" value="1"/>
</dbReference>
<feature type="transmembrane region" description="Helical" evidence="1">
    <location>
        <begin position="96"/>
        <end position="118"/>
    </location>
</feature>
<dbReference type="RefSeq" id="WP_139013201.1">
    <property type="nucleotide sequence ID" value="NZ_VBSN01000049.1"/>
</dbReference>
<proteinExistence type="predicted"/>
<keyword evidence="1" id="KW-0812">Transmembrane</keyword>
<feature type="transmembrane region" description="Helical" evidence="1">
    <location>
        <begin position="154"/>
        <end position="172"/>
    </location>
</feature>
<keyword evidence="1" id="KW-0472">Membrane</keyword>
<dbReference type="Proteomes" id="UP000323994">
    <property type="component" value="Unassembled WGS sequence"/>
</dbReference>
<dbReference type="OrthoDB" id="7541381at2"/>
<name>A0A5M8QSZ2_9BACT</name>